<protein>
    <submittedName>
        <fullName evidence="2">Uncharacterized protein</fullName>
    </submittedName>
</protein>
<feature type="repeat" description="RCC1" evidence="1">
    <location>
        <begin position="42"/>
        <end position="94"/>
    </location>
</feature>
<accession>A0A0D3IGK2</accession>
<dbReference type="Gene3D" id="2.130.10.30">
    <property type="entry name" value="Regulator of chromosome condensation 1/beta-lactamase-inhibitor protein II"/>
    <property type="match status" value="1"/>
</dbReference>
<dbReference type="PROSITE" id="PS50012">
    <property type="entry name" value="RCC1_3"/>
    <property type="match status" value="1"/>
</dbReference>
<dbReference type="Pfam" id="PF00415">
    <property type="entry name" value="RCC1"/>
    <property type="match status" value="1"/>
</dbReference>
<dbReference type="InterPro" id="IPR000408">
    <property type="entry name" value="Reg_chr_condens"/>
</dbReference>
<keyword evidence="3" id="KW-1185">Reference proteome</keyword>
<proteinExistence type="predicted"/>
<dbReference type="KEGG" id="ehx:EMIHUDRAFT_257727"/>
<dbReference type="AlphaFoldDB" id="A0A0D3IGK2"/>
<evidence type="ECO:0000313" key="2">
    <source>
        <dbReference type="EnsemblProtists" id="EOD10387"/>
    </source>
</evidence>
<dbReference type="PaxDb" id="2903-EOD10387"/>
<reference evidence="2" key="2">
    <citation type="submission" date="2024-10" db="UniProtKB">
        <authorList>
            <consortium name="EnsemblProtists"/>
        </authorList>
    </citation>
    <scope>IDENTIFICATION</scope>
</reference>
<reference evidence="3" key="1">
    <citation type="journal article" date="2013" name="Nature">
        <title>Pan genome of the phytoplankton Emiliania underpins its global distribution.</title>
        <authorList>
            <person name="Read B.A."/>
            <person name="Kegel J."/>
            <person name="Klute M.J."/>
            <person name="Kuo A."/>
            <person name="Lefebvre S.C."/>
            <person name="Maumus F."/>
            <person name="Mayer C."/>
            <person name="Miller J."/>
            <person name="Monier A."/>
            <person name="Salamov A."/>
            <person name="Young J."/>
            <person name="Aguilar M."/>
            <person name="Claverie J.M."/>
            <person name="Frickenhaus S."/>
            <person name="Gonzalez K."/>
            <person name="Herman E.K."/>
            <person name="Lin Y.C."/>
            <person name="Napier J."/>
            <person name="Ogata H."/>
            <person name="Sarno A.F."/>
            <person name="Shmutz J."/>
            <person name="Schroeder D."/>
            <person name="de Vargas C."/>
            <person name="Verret F."/>
            <person name="von Dassow P."/>
            <person name="Valentin K."/>
            <person name="Van de Peer Y."/>
            <person name="Wheeler G."/>
            <person name="Dacks J.B."/>
            <person name="Delwiche C.F."/>
            <person name="Dyhrman S.T."/>
            <person name="Glockner G."/>
            <person name="John U."/>
            <person name="Richards T."/>
            <person name="Worden A.Z."/>
            <person name="Zhang X."/>
            <person name="Grigoriev I.V."/>
            <person name="Allen A.E."/>
            <person name="Bidle K."/>
            <person name="Borodovsky M."/>
            <person name="Bowler C."/>
            <person name="Brownlee C."/>
            <person name="Cock J.M."/>
            <person name="Elias M."/>
            <person name="Gladyshev V.N."/>
            <person name="Groth M."/>
            <person name="Guda C."/>
            <person name="Hadaegh A."/>
            <person name="Iglesias-Rodriguez M.D."/>
            <person name="Jenkins J."/>
            <person name="Jones B.M."/>
            <person name="Lawson T."/>
            <person name="Leese F."/>
            <person name="Lindquist E."/>
            <person name="Lobanov A."/>
            <person name="Lomsadze A."/>
            <person name="Malik S.B."/>
            <person name="Marsh M.E."/>
            <person name="Mackinder L."/>
            <person name="Mock T."/>
            <person name="Mueller-Roeber B."/>
            <person name="Pagarete A."/>
            <person name="Parker M."/>
            <person name="Probert I."/>
            <person name="Quesneville H."/>
            <person name="Raines C."/>
            <person name="Rensing S.A."/>
            <person name="Riano-Pachon D.M."/>
            <person name="Richier S."/>
            <person name="Rokitta S."/>
            <person name="Shiraiwa Y."/>
            <person name="Soanes D.M."/>
            <person name="van der Giezen M."/>
            <person name="Wahlund T.M."/>
            <person name="Williams B."/>
            <person name="Wilson W."/>
            <person name="Wolfe G."/>
            <person name="Wurch L.L."/>
        </authorList>
    </citation>
    <scope>NUCLEOTIDE SEQUENCE</scope>
</reference>
<dbReference type="EnsemblProtists" id="EOD10387">
    <property type="protein sequence ID" value="EOD10387"/>
    <property type="gene ID" value="EMIHUDRAFT_257727"/>
</dbReference>
<dbReference type="Proteomes" id="UP000013827">
    <property type="component" value="Unassembled WGS sequence"/>
</dbReference>
<dbReference type="HOGENOM" id="CLU_1819466_0_0_1"/>
<dbReference type="RefSeq" id="XP_005762816.1">
    <property type="nucleotide sequence ID" value="XM_005762759.1"/>
</dbReference>
<evidence type="ECO:0000313" key="3">
    <source>
        <dbReference type="Proteomes" id="UP000013827"/>
    </source>
</evidence>
<name>A0A0D3IGK2_EMIH1</name>
<dbReference type="GeneID" id="17256539"/>
<dbReference type="InterPro" id="IPR009091">
    <property type="entry name" value="RCC1/BLIP-II"/>
</dbReference>
<evidence type="ECO:0000256" key="1">
    <source>
        <dbReference type="PROSITE-ProRule" id="PRU00235"/>
    </source>
</evidence>
<dbReference type="SUPFAM" id="SSF50985">
    <property type="entry name" value="RCC1/BLIP-II"/>
    <property type="match status" value="1"/>
</dbReference>
<sequence length="142" mass="15804">MVTSWYRERWWQGRGASRPCEASTPVASVWANTACVLYDAAGRLYSWGRAELCGLGPKDESESERIPQLVDSLAEHRACAVSVGGCVSLVCTRTGAIFSFGDDWRLGSYARQGGEWGEWRPPARPSYEQALGHPYDVEHTQY</sequence>
<organism evidence="2 3">
    <name type="scientific">Emiliania huxleyi (strain CCMP1516)</name>
    <dbReference type="NCBI Taxonomy" id="280463"/>
    <lineage>
        <taxon>Eukaryota</taxon>
        <taxon>Haptista</taxon>
        <taxon>Haptophyta</taxon>
        <taxon>Prymnesiophyceae</taxon>
        <taxon>Isochrysidales</taxon>
        <taxon>Noelaerhabdaceae</taxon>
        <taxon>Emiliania</taxon>
    </lineage>
</organism>